<evidence type="ECO:0000256" key="8">
    <source>
        <dbReference type="ARBA" id="ARBA00022692"/>
    </source>
</evidence>
<keyword evidence="9" id="KW-0001">2Fe-2S</keyword>
<evidence type="ECO:0000256" key="1">
    <source>
        <dbReference type="ARBA" id="ARBA00002494"/>
    </source>
</evidence>
<keyword evidence="8 22" id="KW-0812">Transmembrane</keyword>
<evidence type="ECO:0000256" key="9">
    <source>
        <dbReference type="ARBA" id="ARBA00022714"/>
    </source>
</evidence>
<feature type="transmembrane region" description="Helical" evidence="22">
    <location>
        <begin position="150"/>
        <end position="171"/>
    </location>
</feature>
<evidence type="ECO:0000256" key="21">
    <source>
        <dbReference type="SAM" id="MobiDB-lite"/>
    </source>
</evidence>
<dbReference type="CDD" id="cd03467">
    <property type="entry name" value="Rieske"/>
    <property type="match status" value="1"/>
</dbReference>
<keyword evidence="25" id="KW-1185">Reference proteome</keyword>
<evidence type="ECO:0000256" key="15">
    <source>
        <dbReference type="ARBA" id="ARBA00023014"/>
    </source>
</evidence>
<dbReference type="GO" id="GO:0004497">
    <property type="term" value="F:monooxygenase activity"/>
    <property type="evidence" value="ECO:0007669"/>
    <property type="project" value="UniProtKB-ARBA"/>
</dbReference>
<dbReference type="InterPro" id="IPR045603">
    <property type="entry name" value="QcrA_N"/>
</dbReference>
<dbReference type="AlphaFoldDB" id="A0A927MYJ8"/>
<evidence type="ECO:0000256" key="2">
    <source>
        <dbReference type="ARBA" id="ARBA00004651"/>
    </source>
</evidence>
<dbReference type="SUPFAM" id="SSF50022">
    <property type="entry name" value="ISP domain"/>
    <property type="match status" value="1"/>
</dbReference>
<dbReference type="PRINTS" id="PR00162">
    <property type="entry name" value="RIESKE"/>
</dbReference>
<keyword evidence="15" id="KW-0411">Iron-sulfur</keyword>
<evidence type="ECO:0000256" key="19">
    <source>
        <dbReference type="ARBA" id="ARBA00032409"/>
    </source>
</evidence>
<keyword evidence="6" id="KW-1003">Cell membrane</keyword>
<dbReference type="EMBL" id="JADBEM010000001">
    <property type="protein sequence ID" value="MBE1609320.1"/>
    <property type="molecule type" value="Genomic_DNA"/>
</dbReference>
<dbReference type="Pfam" id="PF19297">
    <property type="entry name" value="QcrA_N"/>
    <property type="match status" value="1"/>
</dbReference>
<evidence type="ECO:0000256" key="16">
    <source>
        <dbReference type="ARBA" id="ARBA00023136"/>
    </source>
</evidence>
<comment type="caution">
    <text evidence="24">The sequence shown here is derived from an EMBL/GenBank/DDBJ whole genome shotgun (WGS) entry which is preliminary data.</text>
</comment>
<evidence type="ECO:0000256" key="18">
    <source>
        <dbReference type="ARBA" id="ARBA00029586"/>
    </source>
</evidence>
<keyword evidence="11" id="KW-0249">Electron transport</keyword>
<evidence type="ECO:0000256" key="5">
    <source>
        <dbReference type="ARBA" id="ARBA00022448"/>
    </source>
</evidence>
<keyword evidence="7" id="KW-0679">Respiratory chain</keyword>
<dbReference type="PROSITE" id="PS51296">
    <property type="entry name" value="RIESKE"/>
    <property type="match status" value="1"/>
</dbReference>
<name>A0A927MYJ8_9ACTN</name>
<evidence type="ECO:0000256" key="14">
    <source>
        <dbReference type="ARBA" id="ARBA00023004"/>
    </source>
</evidence>
<evidence type="ECO:0000256" key="20">
    <source>
        <dbReference type="ARBA" id="ARBA00034078"/>
    </source>
</evidence>
<comment type="subcellular location">
    <subcellularLocation>
        <location evidence="2">Cell membrane</location>
        <topology evidence="2">Multi-pass membrane protein</topology>
    </subcellularLocation>
</comment>
<dbReference type="PANTHER" id="PTHR10134">
    <property type="entry name" value="CYTOCHROME B-C1 COMPLEX SUBUNIT RIESKE, MITOCHONDRIAL"/>
    <property type="match status" value="1"/>
</dbReference>
<dbReference type="InterPro" id="IPR036922">
    <property type="entry name" value="Rieske_2Fe-2S_sf"/>
</dbReference>
<evidence type="ECO:0000256" key="13">
    <source>
        <dbReference type="ARBA" id="ARBA00023002"/>
    </source>
</evidence>
<keyword evidence="13" id="KW-0560">Oxidoreductase</keyword>
<dbReference type="GO" id="GO:0005886">
    <property type="term" value="C:plasma membrane"/>
    <property type="evidence" value="ECO:0007669"/>
    <property type="project" value="UniProtKB-SubCell"/>
</dbReference>
<evidence type="ECO:0000256" key="11">
    <source>
        <dbReference type="ARBA" id="ARBA00022982"/>
    </source>
</evidence>
<evidence type="ECO:0000256" key="6">
    <source>
        <dbReference type="ARBA" id="ARBA00022475"/>
    </source>
</evidence>
<feature type="domain" description="Rieske" evidence="23">
    <location>
        <begin position="214"/>
        <end position="325"/>
    </location>
</feature>
<dbReference type="GO" id="GO:0046872">
    <property type="term" value="F:metal ion binding"/>
    <property type="evidence" value="ECO:0007669"/>
    <property type="project" value="UniProtKB-KW"/>
</dbReference>
<keyword evidence="17" id="KW-1015">Disulfide bond</keyword>
<dbReference type="InterPro" id="IPR005805">
    <property type="entry name" value="Rieske_Fe-S_prot_C"/>
</dbReference>
<feature type="region of interest" description="Disordered" evidence="21">
    <location>
        <begin position="1"/>
        <end position="34"/>
    </location>
</feature>
<keyword evidence="12 22" id="KW-1133">Transmembrane helix</keyword>
<keyword evidence="5" id="KW-0813">Transport</keyword>
<accession>A0A927MYJ8</accession>
<evidence type="ECO:0000256" key="7">
    <source>
        <dbReference type="ARBA" id="ARBA00022660"/>
    </source>
</evidence>
<dbReference type="InterPro" id="IPR017941">
    <property type="entry name" value="Rieske_2Fe-2S"/>
</dbReference>
<dbReference type="GO" id="GO:0016705">
    <property type="term" value="F:oxidoreductase activity, acting on paired donors, with incorporation or reduction of molecular oxygen"/>
    <property type="evidence" value="ECO:0007669"/>
    <property type="project" value="UniProtKB-ARBA"/>
</dbReference>
<dbReference type="Gene3D" id="2.102.10.10">
    <property type="entry name" value="Rieske [2Fe-2S] iron-sulphur domain"/>
    <property type="match status" value="1"/>
</dbReference>
<evidence type="ECO:0000313" key="24">
    <source>
        <dbReference type="EMBL" id="MBE1609320.1"/>
    </source>
</evidence>
<evidence type="ECO:0000256" key="10">
    <source>
        <dbReference type="ARBA" id="ARBA00022723"/>
    </source>
</evidence>
<comment type="similarity">
    <text evidence="3">Belongs to the Rieske iron-sulfur protein family.</text>
</comment>
<organism evidence="24 25">
    <name type="scientific">Actinopolymorpha pittospori</name>
    <dbReference type="NCBI Taxonomy" id="648752"/>
    <lineage>
        <taxon>Bacteria</taxon>
        <taxon>Bacillati</taxon>
        <taxon>Actinomycetota</taxon>
        <taxon>Actinomycetes</taxon>
        <taxon>Propionibacteriales</taxon>
        <taxon>Actinopolymorphaceae</taxon>
        <taxon>Actinopolymorpha</taxon>
    </lineage>
</organism>
<feature type="transmembrane region" description="Helical" evidence="22">
    <location>
        <begin position="50"/>
        <end position="71"/>
    </location>
</feature>
<evidence type="ECO:0000256" key="4">
    <source>
        <dbReference type="ARBA" id="ARBA00015816"/>
    </source>
</evidence>
<evidence type="ECO:0000259" key="23">
    <source>
        <dbReference type="PROSITE" id="PS51296"/>
    </source>
</evidence>
<dbReference type="GO" id="GO:0051537">
    <property type="term" value="F:2 iron, 2 sulfur cluster binding"/>
    <property type="evidence" value="ECO:0007669"/>
    <property type="project" value="UniProtKB-KW"/>
</dbReference>
<reference evidence="24" key="1">
    <citation type="submission" date="2020-10" db="EMBL/GenBank/DDBJ databases">
        <title>Sequencing the genomes of 1000 actinobacteria strains.</title>
        <authorList>
            <person name="Klenk H.-P."/>
        </authorList>
    </citation>
    <scope>NUCLEOTIDE SEQUENCE</scope>
    <source>
        <strain evidence="24">DSM 45354</strain>
    </source>
</reference>
<keyword evidence="16 22" id="KW-0472">Membrane</keyword>
<comment type="cofactor">
    <cofactor evidence="20">
        <name>[2Fe-2S] cluster</name>
        <dbReference type="ChEBI" id="CHEBI:190135"/>
    </cofactor>
</comment>
<keyword evidence="14" id="KW-0408">Iron</keyword>
<proteinExistence type="inferred from homology"/>
<dbReference type="Proteomes" id="UP000638648">
    <property type="component" value="Unassembled WGS sequence"/>
</dbReference>
<sequence>MSSELEPRGGQELPDTTGAGDPVPDPGLPVHDPRITDVDERAAKRAERQVATMFGLATLFLIAFVVVYIAVPKDATFAGVGGSNLALGASLGVALLLIGAGLVQWARRLMDNHEVVEERHSAASSPADRTAAIGALRQGAAESQIGRRKVLVRALAGALTLLGVPVIILLGDLGPLPGTALEHTIWRRGTRVVNDVTFRPLRPEDIHLGAIVNAVPASIVDLPEGRARNNALAKAAVFLVRMEEGDIHSLPSRRSWGVSGILCFSKICTHVGCVVNLWEQLTHQLLCPCHQSTFDLSNNGRVVFGPAARSLPQLPIMVDSEGFLVAQSDFPQPVGPSFWERG</sequence>
<protein>
    <recommendedName>
        <fullName evidence="4">Cytochrome bc1 complex Rieske iron-sulfur subunit</fullName>
    </recommendedName>
    <alternativeName>
        <fullName evidence="18">Cytochrome bc1 reductase complex subunit QcrA</fullName>
    </alternativeName>
    <alternativeName>
        <fullName evidence="19">Rieske iron-sulfur protein</fullName>
    </alternativeName>
</protein>
<evidence type="ECO:0000256" key="17">
    <source>
        <dbReference type="ARBA" id="ARBA00023157"/>
    </source>
</evidence>
<comment type="function">
    <text evidence="1">Iron-sulfur subunit of the cytochrome bc1 complex, an essential component of the respiratory electron transport chain required for ATP synthesis. The bc1 complex catalyzes the oxidation of menaquinol and the reduction of cytochrome c in the respiratory chain. The bc1 complex operates through a Q-cycle mechanism that couples electron transfer to generation of the proton gradient that drives ATP synthesis.</text>
</comment>
<evidence type="ECO:0000256" key="12">
    <source>
        <dbReference type="ARBA" id="ARBA00022989"/>
    </source>
</evidence>
<feature type="transmembrane region" description="Helical" evidence="22">
    <location>
        <begin position="83"/>
        <end position="103"/>
    </location>
</feature>
<keyword evidence="10" id="KW-0479">Metal-binding</keyword>
<dbReference type="RefSeq" id="WP_192752916.1">
    <property type="nucleotide sequence ID" value="NZ_BAABJL010000142.1"/>
</dbReference>
<evidence type="ECO:0000313" key="25">
    <source>
        <dbReference type="Proteomes" id="UP000638648"/>
    </source>
</evidence>
<evidence type="ECO:0000256" key="3">
    <source>
        <dbReference type="ARBA" id="ARBA00010651"/>
    </source>
</evidence>
<dbReference type="InterPro" id="IPR014349">
    <property type="entry name" value="Rieske_Fe-S_prot"/>
</dbReference>
<dbReference type="Pfam" id="PF00355">
    <property type="entry name" value="Rieske"/>
    <property type="match status" value="1"/>
</dbReference>
<evidence type="ECO:0000256" key="22">
    <source>
        <dbReference type="SAM" id="Phobius"/>
    </source>
</evidence>
<gene>
    <name evidence="24" type="ORF">HEB94_006168</name>
</gene>